<dbReference type="SUPFAM" id="SSF81345">
    <property type="entry name" value="ABC transporter involved in vitamin B12 uptake, BtuC"/>
    <property type="match status" value="1"/>
</dbReference>
<protein>
    <submittedName>
        <fullName evidence="9">FecCD family ABC transporter permease</fullName>
    </submittedName>
</protein>
<proteinExistence type="inferred from homology"/>
<evidence type="ECO:0000256" key="4">
    <source>
        <dbReference type="ARBA" id="ARBA00022475"/>
    </source>
</evidence>
<keyword evidence="7 8" id="KW-0472">Membrane</keyword>
<sequence>MNPSGVAPPRRGAVVLRTPNGGRSVRLPRRPFLVGTALAAAALAVAVLSLGSGTVRLSPAEVVATLAGGGPPGAGLVVLDLRLPRVLDALLAGLAMGASGAVFQSLSRNPLGSPDIVGFGNGASAGALIAIIVLDAGAVQTTAGALAGGLLTALAVYLLAWRGGVHGHRLVLTGIGVSAVLGALTEFLFVRADLGKAAQAATWMVGSLGGRDWGDVTVAAVGLAVLAPALLPLARRLAMLEMGDDAASALGVRAERDRLALLAVGTGLVAMAVAAAGPIPFVALASPQLARRLTRSGTPGPVTAGLMGALLVTAADWTAQRLPGPSPLPVGVVTGVLGGVYLSWLLLAERRSGAL</sequence>
<reference evidence="10" key="1">
    <citation type="journal article" date="2019" name="Int. J. Syst. Evol. Microbiol.">
        <title>The Global Catalogue of Microorganisms (GCM) 10K type strain sequencing project: providing services to taxonomists for standard genome sequencing and annotation.</title>
        <authorList>
            <consortium name="The Broad Institute Genomics Platform"/>
            <consortium name="The Broad Institute Genome Sequencing Center for Infectious Disease"/>
            <person name="Wu L."/>
            <person name="Ma J."/>
        </authorList>
    </citation>
    <scope>NUCLEOTIDE SEQUENCE [LARGE SCALE GENOMIC DNA]</scope>
    <source>
        <strain evidence="10">JCM 3369</strain>
    </source>
</reference>
<gene>
    <name evidence="9" type="ORF">ACFQKB_34200</name>
</gene>
<dbReference type="Gene3D" id="1.10.3470.10">
    <property type="entry name" value="ABC transporter involved in vitamin B12 uptake, BtuC"/>
    <property type="match status" value="1"/>
</dbReference>
<dbReference type="InterPro" id="IPR006311">
    <property type="entry name" value="TAT_signal"/>
</dbReference>
<keyword evidence="4" id="KW-1003">Cell membrane</keyword>
<feature type="transmembrane region" description="Helical" evidence="8">
    <location>
        <begin position="170"/>
        <end position="192"/>
    </location>
</feature>
<evidence type="ECO:0000256" key="8">
    <source>
        <dbReference type="SAM" id="Phobius"/>
    </source>
</evidence>
<evidence type="ECO:0000313" key="9">
    <source>
        <dbReference type="EMBL" id="MFC6884854.1"/>
    </source>
</evidence>
<dbReference type="InterPro" id="IPR000522">
    <property type="entry name" value="ABC_transptr_permease_BtuC"/>
</dbReference>
<feature type="transmembrane region" description="Helical" evidence="8">
    <location>
        <begin position="86"/>
        <end position="104"/>
    </location>
</feature>
<comment type="caution">
    <text evidence="9">The sequence shown here is derived from an EMBL/GenBank/DDBJ whole genome shotgun (WGS) entry which is preliminary data.</text>
</comment>
<evidence type="ECO:0000256" key="6">
    <source>
        <dbReference type="ARBA" id="ARBA00022989"/>
    </source>
</evidence>
<dbReference type="PANTHER" id="PTHR30472">
    <property type="entry name" value="FERRIC ENTEROBACTIN TRANSPORT SYSTEM PERMEASE PROTEIN"/>
    <property type="match status" value="1"/>
</dbReference>
<dbReference type="PANTHER" id="PTHR30472:SF24">
    <property type="entry name" value="FERRIC ENTEROBACTIN TRANSPORT SYSTEM PERMEASE PROTEIN FEPG"/>
    <property type="match status" value="1"/>
</dbReference>
<dbReference type="RefSeq" id="WP_160826857.1">
    <property type="nucleotide sequence ID" value="NZ_JBHSXS010000031.1"/>
</dbReference>
<feature type="transmembrane region" description="Helical" evidence="8">
    <location>
        <begin position="32"/>
        <end position="50"/>
    </location>
</feature>
<dbReference type="Proteomes" id="UP001596380">
    <property type="component" value="Unassembled WGS sequence"/>
</dbReference>
<evidence type="ECO:0000256" key="7">
    <source>
        <dbReference type="ARBA" id="ARBA00023136"/>
    </source>
</evidence>
<evidence type="ECO:0000256" key="1">
    <source>
        <dbReference type="ARBA" id="ARBA00004651"/>
    </source>
</evidence>
<feature type="transmembrane region" description="Helical" evidence="8">
    <location>
        <begin position="143"/>
        <end position="164"/>
    </location>
</feature>
<name>A0ABW2CSP6_9ACTN</name>
<dbReference type="CDD" id="cd06550">
    <property type="entry name" value="TM_ABC_iron-siderophores_like"/>
    <property type="match status" value="1"/>
</dbReference>
<dbReference type="Pfam" id="PF01032">
    <property type="entry name" value="FecCD"/>
    <property type="match status" value="1"/>
</dbReference>
<feature type="transmembrane region" description="Helical" evidence="8">
    <location>
        <begin position="259"/>
        <end position="285"/>
    </location>
</feature>
<keyword evidence="5 8" id="KW-0812">Transmembrane</keyword>
<evidence type="ECO:0000256" key="5">
    <source>
        <dbReference type="ARBA" id="ARBA00022692"/>
    </source>
</evidence>
<evidence type="ECO:0000256" key="2">
    <source>
        <dbReference type="ARBA" id="ARBA00007935"/>
    </source>
</evidence>
<evidence type="ECO:0000313" key="10">
    <source>
        <dbReference type="Proteomes" id="UP001596380"/>
    </source>
</evidence>
<comment type="subcellular location">
    <subcellularLocation>
        <location evidence="1">Cell membrane</location>
        <topology evidence="1">Multi-pass membrane protein</topology>
    </subcellularLocation>
</comment>
<comment type="similarity">
    <text evidence="2">Belongs to the binding-protein-dependent transport system permease family. FecCD subfamily.</text>
</comment>
<evidence type="ECO:0000256" key="3">
    <source>
        <dbReference type="ARBA" id="ARBA00022448"/>
    </source>
</evidence>
<accession>A0ABW2CSP6</accession>
<dbReference type="EMBL" id="JBHSXS010000031">
    <property type="protein sequence ID" value="MFC6884854.1"/>
    <property type="molecule type" value="Genomic_DNA"/>
</dbReference>
<organism evidence="9 10">
    <name type="scientific">Actinomadura yumaensis</name>
    <dbReference type="NCBI Taxonomy" id="111807"/>
    <lineage>
        <taxon>Bacteria</taxon>
        <taxon>Bacillati</taxon>
        <taxon>Actinomycetota</taxon>
        <taxon>Actinomycetes</taxon>
        <taxon>Streptosporangiales</taxon>
        <taxon>Thermomonosporaceae</taxon>
        <taxon>Actinomadura</taxon>
    </lineage>
</organism>
<dbReference type="PROSITE" id="PS51318">
    <property type="entry name" value="TAT"/>
    <property type="match status" value="1"/>
</dbReference>
<feature type="transmembrane region" description="Helical" evidence="8">
    <location>
        <begin position="213"/>
        <end position="234"/>
    </location>
</feature>
<keyword evidence="3" id="KW-0813">Transport</keyword>
<dbReference type="InterPro" id="IPR037294">
    <property type="entry name" value="ABC_BtuC-like"/>
</dbReference>
<feature type="transmembrane region" description="Helical" evidence="8">
    <location>
        <begin position="116"/>
        <end position="136"/>
    </location>
</feature>
<keyword evidence="6 8" id="KW-1133">Transmembrane helix</keyword>
<feature type="transmembrane region" description="Helical" evidence="8">
    <location>
        <begin position="327"/>
        <end position="347"/>
    </location>
</feature>
<keyword evidence="10" id="KW-1185">Reference proteome</keyword>